<evidence type="ECO:0000256" key="6">
    <source>
        <dbReference type="SAM" id="Phobius"/>
    </source>
</evidence>
<evidence type="ECO:0000313" key="8">
    <source>
        <dbReference type="Proteomes" id="UP000235015"/>
    </source>
</evidence>
<feature type="transmembrane region" description="Helical" evidence="6">
    <location>
        <begin position="45"/>
        <end position="68"/>
    </location>
</feature>
<evidence type="ECO:0000256" key="1">
    <source>
        <dbReference type="ARBA" id="ARBA00004651"/>
    </source>
</evidence>
<dbReference type="GO" id="GO:0005886">
    <property type="term" value="C:plasma membrane"/>
    <property type="evidence" value="ECO:0007669"/>
    <property type="project" value="UniProtKB-SubCell"/>
</dbReference>
<protein>
    <submittedName>
        <fullName evidence="7">Lysine transporter LysE</fullName>
    </submittedName>
</protein>
<evidence type="ECO:0000256" key="4">
    <source>
        <dbReference type="ARBA" id="ARBA00022989"/>
    </source>
</evidence>
<dbReference type="EMBL" id="PKUN01000017">
    <property type="protein sequence ID" value="PLX61415.1"/>
    <property type="molecule type" value="Genomic_DNA"/>
</dbReference>
<name>A0A2N6CW03_9GAMM</name>
<sequence length="214" mass="23793">MVIQMFNQYLDEFLIVSAAHFLALLSPGPDFVLIVRSSLLFKFRIASGVCLGVSLANAFYIALCLLSIQSISKVAGLYDVIKYLGAAYLVFLGFRLLSSKSSGFIIGHGSIISHKSSTFFRELTSGFMASLLNPKISLFYLSLFTLVIDETTPMAIQASYGVWMFFIVLLWDLMLTRFIGSRSIRVFFEHFISRVEKVCGIFLVALGLNLALGH</sequence>
<keyword evidence="5 6" id="KW-0472">Membrane</keyword>
<gene>
    <name evidence="7" type="ORF">C0630_10820</name>
</gene>
<dbReference type="Proteomes" id="UP000235015">
    <property type="component" value="Unassembled WGS sequence"/>
</dbReference>
<keyword evidence="2" id="KW-1003">Cell membrane</keyword>
<accession>A0A2N6CW03</accession>
<proteinExistence type="predicted"/>
<comment type="subcellular location">
    <subcellularLocation>
        <location evidence="1">Cell membrane</location>
        <topology evidence="1">Multi-pass membrane protein</topology>
    </subcellularLocation>
</comment>
<feature type="transmembrane region" description="Helical" evidence="6">
    <location>
        <begin position="191"/>
        <end position="212"/>
    </location>
</feature>
<reference evidence="7 8" key="1">
    <citation type="submission" date="2017-11" db="EMBL/GenBank/DDBJ databases">
        <title>Genome-resolved metagenomics identifies genetic mobility, metabolic interactions, and unexpected diversity in perchlorate-reducing communities.</title>
        <authorList>
            <person name="Barnum T.P."/>
            <person name="Figueroa I.A."/>
            <person name="Carlstrom C.I."/>
            <person name="Lucas L.N."/>
            <person name="Engelbrektson A.L."/>
            <person name="Coates J.D."/>
        </authorList>
    </citation>
    <scope>NUCLEOTIDE SEQUENCE [LARGE SCALE GENOMIC DNA]</scope>
    <source>
        <strain evidence="7">BM301</strain>
    </source>
</reference>
<keyword evidence="4 6" id="KW-1133">Transmembrane helix</keyword>
<dbReference type="Pfam" id="PF01810">
    <property type="entry name" value="LysE"/>
    <property type="match status" value="1"/>
</dbReference>
<dbReference type="AlphaFoldDB" id="A0A2N6CW03"/>
<comment type="caution">
    <text evidence="7">The sequence shown here is derived from an EMBL/GenBank/DDBJ whole genome shotgun (WGS) entry which is preliminary data.</text>
</comment>
<dbReference type="PANTHER" id="PTHR30086">
    <property type="entry name" value="ARGININE EXPORTER PROTEIN ARGO"/>
    <property type="match status" value="1"/>
</dbReference>
<evidence type="ECO:0000256" key="2">
    <source>
        <dbReference type="ARBA" id="ARBA00022475"/>
    </source>
</evidence>
<dbReference type="InterPro" id="IPR001123">
    <property type="entry name" value="LeuE-type"/>
</dbReference>
<keyword evidence="3 6" id="KW-0812">Transmembrane</keyword>
<dbReference type="PANTHER" id="PTHR30086:SF21">
    <property type="entry name" value="TRANSPORT PROTEIN"/>
    <property type="match status" value="1"/>
</dbReference>
<evidence type="ECO:0000313" key="7">
    <source>
        <dbReference type="EMBL" id="PLX61415.1"/>
    </source>
</evidence>
<organism evidence="7 8">
    <name type="scientific">Sedimenticola selenatireducens</name>
    <dbReference type="NCBI Taxonomy" id="191960"/>
    <lineage>
        <taxon>Bacteria</taxon>
        <taxon>Pseudomonadati</taxon>
        <taxon>Pseudomonadota</taxon>
        <taxon>Gammaproteobacteria</taxon>
        <taxon>Chromatiales</taxon>
        <taxon>Sedimenticolaceae</taxon>
        <taxon>Sedimenticola</taxon>
    </lineage>
</organism>
<evidence type="ECO:0000256" key="3">
    <source>
        <dbReference type="ARBA" id="ARBA00022692"/>
    </source>
</evidence>
<feature type="transmembrane region" description="Helical" evidence="6">
    <location>
        <begin position="80"/>
        <end position="98"/>
    </location>
</feature>
<feature type="transmembrane region" description="Helical" evidence="6">
    <location>
        <begin position="13"/>
        <end position="33"/>
    </location>
</feature>
<feature type="transmembrane region" description="Helical" evidence="6">
    <location>
        <begin position="119"/>
        <end position="148"/>
    </location>
</feature>
<feature type="transmembrane region" description="Helical" evidence="6">
    <location>
        <begin position="160"/>
        <end position="179"/>
    </location>
</feature>
<dbReference type="GO" id="GO:0015171">
    <property type="term" value="F:amino acid transmembrane transporter activity"/>
    <property type="evidence" value="ECO:0007669"/>
    <property type="project" value="TreeGrafter"/>
</dbReference>
<evidence type="ECO:0000256" key="5">
    <source>
        <dbReference type="ARBA" id="ARBA00023136"/>
    </source>
</evidence>